<feature type="region of interest" description="Disordered" evidence="1">
    <location>
        <begin position="209"/>
        <end position="230"/>
    </location>
</feature>
<protein>
    <submittedName>
        <fullName evidence="2">Uncharacterized protein</fullName>
    </submittedName>
</protein>
<name>A0A9X4AV13_9BACT</name>
<gene>
    <name evidence="2" type="ORF">KEG57_35465</name>
</gene>
<reference evidence="2 3" key="1">
    <citation type="submission" date="2021-04" db="EMBL/GenBank/DDBJ databases">
        <title>Genome analysis of Polyangium sp.</title>
        <authorList>
            <person name="Li Y."/>
            <person name="Wang J."/>
        </authorList>
    </citation>
    <scope>NUCLEOTIDE SEQUENCE [LARGE SCALE GENOMIC DNA]</scope>
    <source>
        <strain evidence="2 3">SDU14</strain>
    </source>
</reference>
<organism evidence="2 3">
    <name type="scientific">Polyangium jinanense</name>
    <dbReference type="NCBI Taxonomy" id="2829994"/>
    <lineage>
        <taxon>Bacteria</taxon>
        <taxon>Pseudomonadati</taxon>
        <taxon>Myxococcota</taxon>
        <taxon>Polyangia</taxon>
        <taxon>Polyangiales</taxon>
        <taxon>Polyangiaceae</taxon>
        <taxon>Polyangium</taxon>
    </lineage>
</organism>
<dbReference type="Proteomes" id="UP001151081">
    <property type="component" value="Unassembled WGS sequence"/>
</dbReference>
<proteinExistence type="predicted"/>
<evidence type="ECO:0000256" key="1">
    <source>
        <dbReference type="SAM" id="MobiDB-lite"/>
    </source>
</evidence>
<evidence type="ECO:0000313" key="2">
    <source>
        <dbReference type="EMBL" id="MDC3985834.1"/>
    </source>
</evidence>
<dbReference type="AlphaFoldDB" id="A0A9X4AV13"/>
<keyword evidence="3" id="KW-1185">Reference proteome</keyword>
<accession>A0A9X4AV13</accession>
<sequence length="230" mass="23800">MPTIQSGGSPGTRIEAGDAVLSAAASIDTSPIAGRIAAFEKIHTSYSAAAAAAQKAAEALRAQQEKVAEADVDQDGSVDTLASVLPADGLPRANPFKPFGVAAPNKVKELGYAREAKVLLGLEKAILKKKASFSQQSLDAAKATGNAARKVEAAIKPIAKLEKARADAMAKRDALEQAWETAFASLKRGAKAAEDDGHRGLYAALFERAAPAKKKSRAKKADDASAPAQP</sequence>
<comment type="caution">
    <text evidence="2">The sequence shown here is derived from an EMBL/GenBank/DDBJ whole genome shotgun (WGS) entry which is preliminary data.</text>
</comment>
<dbReference type="RefSeq" id="WP_272426666.1">
    <property type="nucleotide sequence ID" value="NZ_JAGTJJ010000032.1"/>
</dbReference>
<dbReference type="EMBL" id="JAGTJJ010000032">
    <property type="protein sequence ID" value="MDC3985834.1"/>
    <property type="molecule type" value="Genomic_DNA"/>
</dbReference>
<evidence type="ECO:0000313" key="3">
    <source>
        <dbReference type="Proteomes" id="UP001151081"/>
    </source>
</evidence>